<evidence type="ECO:0000256" key="1">
    <source>
        <dbReference type="ARBA" id="ARBA00022737"/>
    </source>
</evidence>
<keyword evidence="1" id="KW-0677">Repeat</keyword>
<organism evidence="4 5">
    <name type="scientific">Dyadobacter psychrotolerans</name>
    <dbReference type="NCBI Taxonomy" id="2541721"/>
    <lineage>
        <taxon>Bacteria</taxon>
        <taxon>Pseudomonadati</taxon>
        <taxon>Bacteroidota</taxon>
        <taxon>Cytophagia</taxon>
        <taxon>Cytophagales</taxon>
        <taxon>Spirosomataceae</taxon>
        <taxon>Dyadobacter</taxon>
    </lineage>
</organism>
<protein>
    <submittedName>
        <fullName evidence="4">Tetratricopeptide repeat protein</fullName>
    </submittedName>
</protein>
<name>A0A4R5DYX7_9BACT</name>
<dbReference type="GO" id="GO:0009279">
    <property type="term" value="C:cell outer membrane"/>
    <property type="evidence" value="ECO:0007669"/>
    <property type="project" value="TreeGrafter"/>
</dbReference>
<reference evidence="4 5" key="1">
    <citation type="submission" date="2019-03" db="EMBL/GenBank/DDBJ databases">
        <title>Dyadobacter AR-3-6 sp. nov., isolated from arctic soil.</title>
        <authorList>
            <person name="Chaudhary D.K."/>
        </authorList>
    </citation>
    <scope>NUCLEOTIDE SEQUENCE [LARGE SCALE GENOMIC DNA]</scope>
    <source>
        <strain evidence="4 5">AR-3-6</strain>
    </source>
</reference>
<feature type="repeat" description="TPR" evidence="3">
    <location>
        <begin position="245"/>
        <end position="278"/>
    </location>
</feature>
<dbReference type="PANTHER" id="PTHR44858">
    <property type="entry name" value="TETRATRICOPEPTIDE REPEAT PROTEIN 6"/>
    <property type="match status" value="1"/>
</dbReference>
<sequence>MFFSKSNHFQVAIKRSSHFSIILTIIVLIIVACSGQKKEDASNFFLKANIAFAQKNYTEALRLYDEAISKNSEFPDALLNKSICLIKLNRAEEAYEILTESIRMDPTLVQANLVRSEAGLLLGRFNEAEADLKQIEMQYKDSSRFYLLHGNLMEARSQTALAAADFDRAIALDKSNVEALVNRGAVYYKSGNIDLAKNDFTAALKIRPSQLEALNNLGLIAIKQNNLPEAILYFDKILNFNPADALALNNKGYALLKSGETGEAGKLIDRSLDIQPKNGYALRNMGIYYQSSGNLPKAIDEFNKAIDLAEPVEDLYGLTGIAYQKANDKESACRVWKQGIVLKDSIAIGEFSKNCK</sequence>
<dbReference type="PANTHER" id="PTHR44858:SF1">
    <property type="entry name" value="UDP-N-ACETYLGLUCOSAMINE--PEPTIDE N-ACETYLGLUCOSAMINYLTRANSFERASE SPINDLY-RELATED"/>
    <property type="match status" value="1"/>
</dbReference>
<dbReference type="InterPro" id="IPR019734">
    <property type="entry name" value="TPR_rpt"/>
</dbReference>
<dbReference type="RefSeq" id="WP_131957616.1">
    <property type="nucleotide sequence ID" value="NZ_SMFL01000002.1"/>
</dbReference>
<dbReference type="SMART" id="SM00028">
    <property type="entry name" value="TPR"/>
    <property type="match status" value="8"/>
</dbReference>
<feature type="repeat" description="TPR" evidence="3">
    <location>
        <begin position="211"/>
        <end position="244"/>
    </location>
</feature>
<dbReference type="AlphaFoldDB" id="A0A4R5DYX7"/>
<proteinExistence type="predicted"/>
<dbReference type="EMBL" id="SMFL01000002">
    <property type="protein sequence ID" value="TDE17750.1"/>
    <property type="molecule type" value="Genomic_DNA"/>
</dbReference>
<dbReference type="Pfam" id="PF13432">
    <property type="entry name" value="TPR_16"/>
    <property type="match status" value="1"/>
</dbReference>
<keyword evidence="2 3" id="KW-0802">TPR repeat</keyword>
<keyword evidence="5" id="KW-1185">Reference proteome</keyword>
<dbReference type="Pfam" id="PF13424">
    <property type="entry name" value="TPR_12"/>
    <property type="match status" value="1"/>
</dbReference>
<accession>A0A4R5DYX7</accession>
<gene>
    <name evidence="4" type="ORF">E0F88_07620</name>
</gene>
<dbReference type="Gene3D" id="1.25.40.10">
    <property type="entry name" value="Tetratricopeptide repeat domain"/>
    <property type="match status" value="3"/>
</dbReference>
<dbReference type="OrthoDB" id="9780183at2"/>
<evidence type="ECO:0000313" key="4">
    <source>
        <dbReference type="EMBL" id="TDE17750.1"/>
    </source>
</evidence>
<feature type="repeat" description="TPR" evidence="3">
    <location>
        <begin position="177"/>
        <end position="210"/>
    </location>
</feature>
<evidence type="ECO:0000256" key="3">
    <source>
        <dbReference type="PROSITE-ProRule" id="PRU00339"/>
    </source>
</evidence>
<dbReference type="Pfam" id="PF14559">
    <property type="entry name" value="TPR_19"/>
    <property type="match status" value="1"/>
</dbReference>
<feature type="repeat" description="TPR" evidence="3">
    <location>
        <begin position="279"/>
        <end position="312"/>
    </location>
</feature>
<dbReference type="InterPro" id="IPR011990">
    <property type="entry name" value="TPR-like_helical_dom_sf"/>
</dbReference>
<dbReference type="GO" id="GO:0046813">
    <property type="term" value="P:receptor-mediated virion attachment to host cell"/>
    <property type="evidence" value="ECO:0007669"/>
    <property type="project" value="TreeGrafter"/>
</dbReference>
<dbReference type="InterPro" id="IPR050498">
    <property type="entry name" value="Ycf3"/>
</dbReference>
<dbReference type="Proteomes" id="UP000294850">
    <property type="component" value="Unassembled WGS sequence"/>
</dbReference>
<dbReference type="PROSITE" id="PS50005">
    <property type="entry name" value="TPR"/>
    <property type="match status" value="4"/>
</dbReference>
<dbReference type="SUPFAM" id="SSF48452">
    <property type="entry name" value="TPR-like"/>
    <property type="match status" value="1"/>
</dbReference>
<comment type="caution">
    <text evidence="4">The sequence shown here is derived from an EMBL/GenBank/DDBJ whole genome shotgun (WGS) entry which is preliminary data.</text>
</comment>
<dbReference type="PROSITE" id="PS51257">
    <property type="entry name" value="PROKAR_LIPOPROTEIN"/>
    <property type="match status" value="1"/>
</dbReference>
<evidence type="ECO:0000313" key="5">
    <source>
        <dbReference type="Proteomes" id="UP000294850"/>
    </source>
</evidence>
<evidence type="ECO:0000256" key="2">
    <source>
        <dbReference type="ARBA" id="ARBA00022803"/>
    </source>
</evidence>